<gene>
    <name evidence="2" type="ORF">AAHA92_03231</name>
</gene>
<dbReference type="CDD" id="cd22157">
    <property type="entry name" value="F-box_AtFBW1-like"/>
    <property type="match status" value="1"/>
</dbReference>
<evidence type="ECO:0000259" key="1">
    <source>
        <dbReference type="PROSITE" id="PS50181"/>
    </source>
</evidence>
<comment type="caution">
    <text evidence="2">The sequence shown here is derived from an EMBL/GenBank/DDBJ whole genome shotgun (WGS) entry which is preliminary data.</text>
</comment>
<protein>
    <submittedName>
        <fullName evidence="2">F-box protein CPR1-like</fullName>
    </submittedName>
</protein>
<dbReference type="InterPro" id="IPR001810">
    <property type="entry name" value="F-box_dom"/>
</dbReference>
<dbReference type="Pfam" id="PF00646">
    <property type="entry name" value="F-box"/>
    <property type="match status" value="1"/>
</dbReference>
<dbReference type="InterPro" id="IPR036047">
    <property type="entry name" value="F-box-like_dom_sf"/>
</dbReference>
<name>A0ABD1IGF4_SALDI</name>
<dbReference type="NCBIfam" id="TIGR01640">
    <property type="entry name" value="F_box_assoc_1"/>
    <property type="match status" value="1"/>
</dbReference>
<evidence type="ECO:0000313" key="3">
    <source>
        <dbReference type="Proteomes" id="UP001567538"/>
    </source>
</evidence>
<dbReference type="PROSITE" id="PS50181">
    <property type="entry name" value="FBOX"/>
    <property type="match status" value="1"/>
</dbReference>
<dbReference type="SUPFAM" id="SSF81383">
    <property type="entry name" value="F-box domain"/>
    <property type="match status" value="1"/>
</dbReference>
<dbReference type="InterPro" id="IPR050796">
    <property type="entry name" value="SCF_F-box_component"/>
</dbReference>
<proteinExistence type="predicted"/>
<sequence>MATLSLDLVEEILCRLPVKSLKRFRAVAKTWGNLIDSENFIKKHLRQSLITTSHRYLFLGGAQAFIVQLEALDRAHSISPPYYDRAVAGVSNSCNGIMLVQCDPPVLWNAFSREYRILPNILRDPDEVKGEDTYGFGYVSESDDYKVVRVTESWCKETQDWVPLKTNVYSLRSNSWRRIENFSYPWGHWRVHLNGALHTLLINREEVNGVIMAFDLRSEEHFEIMLPPGIQITGFHIKLIVLDGCLCVTCTGRDTVVIWVMEEYGVTESWVKLFIVSTEEIDCVEPLTYSRDGARVLVWCDLKWFCWCDLSSNTVEEIDVQGLDDRSDAFDYIQVCVESLVKLGDAVAEVSSTKMFY</sequence>
<organism evidence="2 3">
    <name type="scientific">Salvia divinorum</name>
    <name type="common">Maria pastora</name>
    <name type="synonym">Diviner's sage</name>
    <dbReference type="NCBI Taxonomy" id="28513"/>
    <lineage>
        <taxon>Eukaryota</taxon>
        <taxon>Viridiplantae</taxon>
        <taxon>Streptophyta</taxon>
        <taxon>Embryophyta</taxon>
        <taxon>Tracheophyta</taxon>
        <taxon>Spermatophyta</taxon>
        <taxon>Magnoliopsida</taxon>
        <taxon>eudicotyledons</taxon>
        <taxon>Gunneridae</taxon>
        <taxon>Pentapetalae</taxon>
        <taxon>asterids</taxon>
        <taxon>lamiids</taxon>
        <taxon>Lamiales</taxon>
        <taxon>Lamiaceae</taxon>
        <taxon>Nepetoideae</taxon>
        <taxon>Mentheae</taxon>
        <taxon>Salviinae</taxon>
        <taxon>Salvia</taxon>
        <taxon>Salvia subgen. Calosphace</taxon>
    </lineage>
</organism>
<dbReference type="Pfam" id="PF07734">
    <property type="entry name" value="FBA_1"/>
    <property type="match status" value="1"/>
</dbReference>
<accession>A0ABD1IGF4</accession>
<dbReference type="InterPro" id="IPR006527">
    <property type="entry name" value="F-box-assoc_dom_typ1"/>
</dbReference>
<dbReference type="SMART" id="SM00256">
    <property type="entry name" value="FBOX"/>
    <property type="match status" value="1"/>
</dbReference>
<dbReference type="Proteomes" id="UP001567538">
    <property type="component" value="Unassembled WGS sequence"/>
</dbReference>
<dbReference type="EMBL" id="JBEAFC010000002">
    <property type="protein sequence ID" value="KAL1567790.1"/>
    <property type="molecule type" value="Genomic_DNA"/>
</dbReference>
<dbReference type="InterPro" id="IPR017451">
    <property type="entry name" value="F-box-assoc_interact_dom"/>
</dbReference>
<dbReference type="PANTHER" id="PTHR31672:SF13">
    <property type="entry name" value="F-BOX PROTEIN CPR30-LIKE"/>
    <property type="match status" value="1"/>
</dbReference>
<dbReference type="PANTHER" id="PTHR31672">
    <property type="entry name" value="BNACNNG10540D PROTEIN"/>
    <property type="match status" value="1"/>
</dbReference>
<dbReference type="AlphaFoldDB" id="A0ABD1IGF4"/>
<feature type="domain" description="F-box" evidence="1">
    <location>
        <begin position="1"/>
        <end position="44"/>
    </location>
</feature>
<evidence type="ECO:0000313" key="2">
    <source>
        <dbReference type="EMBL" id="KAL1567790.1"/>
    </source>
</evidence>
<dbReference type="Gene3D" id="1.20.1280.50">
    <property type="match status" value="1"/>
</dbReference>
<reference evidence="2 3" key="1">
    <citation type="submission" date="2024-06" db="EMBL/GenBank/DDBJ databases">
        <title>A chromosome level genome sequence of Diviner's sage (Salvia divinorum).</title>
        <authorList>
            <person name="Ford S.A."/>
            <person name="Ro D.-K."/>
            <person name="Ness R.W."/>
            <person name="Phillips M.A."/>
        </authorList>
    </citation>
    <scope>NUCLEOTIDE SEQUENCE [LARGE SCALE GENOMIC DNA]</scope>
    <source>
        <strain evidence="2">SAF-2024a</strain>
        <tissue evidence="2">Leaf</tissue>
    </source>
</reference>
<keyword evidence="3" id="KW-1185">Reference proteome</keyword>